<dbReference type="Pfam" id="PF17657">
    <property type="entry name" value="DNA_pol3_finger"/>
    <property type="match status" value="1"/>
</dbReference>
<evidence type="ECO:0000259" key="7">
    <source>
        <dbReference type="SMART" id="SM00481"/>
    </source>
</evidence>
<dbReference type="EC" id="2.7.7.7" evidence="1"/>
<dbReference type="PANTHER" id="PTHR32294">
    <property type="entry name" value="DNA POLYMERASE III SUBUNIT ALPHA"/>
    <property type="match status" value="1"/>
</dbReference>
<dbReference type="AlphaFoldDB" id="A0A6I2R5N9"/>
<dbReference type="InterPro" id="IPR041931">
    <property type="entry name" value="DNA_pol3_alpha_thumb_dom"/>
</dbReference>
<dbReference type="SMART" id="SM00481">
    <property type="entry name" value="POLIIIAc"/>
    <property type="match status" value="1"/>
</dbReference>
<dbReference type="CDD" id="cd12113">
    <property type="entry name" value="PHP_PolIIIA_DnaE3"/>
    <property type="match status" value="1"/>
</dbReference>
<evidence type="ECO:0000256" key="5">
    <source>
        <dbReference type="ARBA" id="ARBA00022932"/>
    </source>
</evidence>
<dbReference type="Pfam" id="PF02811">
    <property type="entry name" value="PHP"/>
    <property type="match status" value="1"/>
</dbReference>
<keyword evidence="5" id="KW-0239">DNA-directed DNA polymerase</keyword>
<dbReference type="InterPro" id="IPR016195">
    <property type="entry name" value="Pol/histidinol_Pase-like"/>
</dbReference>
<dbReference type="Gene3D" id="1.10.10.1600">
    <property type="entry name" value="Bacterial DNA polymerase III alpha subunit, thumb domain"/>
    <property type="match status" value="1"/>
</dbReference>
<dbReference type="EMBL" id="WKPR01000013">
    <property type="protein sequence ID" value="MSB20506.1"/>
    <property type="molecule type" value="Genomic_DNA"/>
</dbReference>
<dbReference type="InterPro" id="IPR011708">
    <property type="entry name" value="DNA_pol3_alpha_NTPase_dom"/>
</dbReference>
<keyword evidence="2 8" id="KW-0808">Transferase</keyword>
<dbReference type="InterPro" id="IPR029460">
    <property type="entry name" value="DNAPol_HHH"/>
</dbReference>
<feature type="domain" description="Polymerase/histidinol phosphatase N-terminal" evidence="7">
    <location>
        <begin position="65"/>
        <end position="128"/>
    </location>
</feature>
<dbReference type="GO" id="GO:0008408">
    <property type="term" value="F:3'-5' exonuclease activity"/>
    <property type="evidence" value="ECO:0007669"/>
    <property type="project" value="InterPro"/>
</dbReference>
<sequence length="1210" mass="136244">MRVKFKTQQEPGTHLHICRNGTNWTLQSAGGTIEQVVFNDRGLGLDKYRVIVQEDGRSAMVIRFADLHRHSDYSLMDGMTTVPEMVKHTEYAGALTDHGNMYGFLEHYKAMKKAGKKPILGFEAYQESLTGDLDGAHLILLAKNFRGYQNLLKLTSEAFDHFYRKPHVTWAMLEKYHEGVIATSACLGGIIPHALEEGQDDTAEYALKQLLKIFGEDFYLEIQRHGIRGESLVNQKLIALGAKYGIPVIATTDAHYPTKEDKAAHEIELCAQTKKTMAEPHFAFEGTGYHLHTSEEMEELFSDIPEVLDNTLKLADKCDVELKLGDVNLPYYEIPAGFSTPMDYFRHLCEEGFQNRFAGKPQLTDPVYKERFDYEMAMIEQMGFASYFIIVWDFINFARKNNIYVGPGRGSAAGSLLAYCIGITDMDPIRFNLLFERFLNPERVSWPDIDTDIEHSGRAKVIDYITKKYGAESVCRIVTFGTMAAKMVLKDVARVLGYPTGWANSLAKLVPDDPKMTLVKALDKNPELAARAKNDPDVARVMEVAIKLEGNKRHASQHACGLVISPGKITDYLPTSLEKDKETGERSLTAQVTMTEVEDLSLIKMDLLGLKNLTAIHEVIDTVKRTRSIDTTYEDLPLDDRETYKMLSKGITGGVFQLEGGGMTNNVIIPMFDDIDSLPESRLHECFERLIAAVALYRPGPMDYIPNYLEGMRDTTSIHYLVPELEAILRPTYGVIVYQEQVMQIVQKLAGYSLGRADVVRKGMAKKKRNILDAEKLVFIHGNKEAYESGKDKNYAPGCVANGIPEAIAEEIWAQMDKFASYAFNRSHAACYAWLASITAYMSCHWTAEFYCAMMNAFEDVGDKVKGYMALAVRRGIKILPPDINKSSDRCMVEDGCIRLGFHNLAYLDKFSHLIAKEKTDKGQFEDFQDFYERMTDLGKKPSKNVLESLIFSGAMSSFGLNHHQLVEMIPMLEKDYKQSIPVRQLGQITLFSPEEMKVKPPEAAEYSDQFLMEKEKEAIGFYLTRHPVDEFFASGKGEGCMPITELIAEEPDRYSSMQVCTVGLIRGLRTVYTKAKNEEMFLFAAEDRFNEIGCVLFPRNVAANKHRLMNGSLVKIVGEYVVDEQRGPQIIVQSVLDANGTSSTELPTVTVTIRNKGEQDELMKFARENPGTVVVQIMAAGKLYRTARCIKLTPAAMDFLQSHFVKVET</sequence>
<dbReference type="CDD" id="cd04485">
    <property type="entry name" value="DnaE_OBF"/>
    <property type="match status" value="1"/>
</dbReference>
<dbReference type="Gene3D" id="1.10.150.870">
    <property type="match status" value="1"/>
</dbReference>
<reference evidence="8 9" key="1">
    <citation type="journal article" date="2019" name="Nat. Med.">
        <title>A library of human gut bacterial isolates paired with longitudinal multiomics data enables mechanistic microbiome research.</title>
        <authorList>
            <person name="Poyet M."/>
            <person name="Groussin M."/>
            <person name="Gibbons S.M."/>
            <person name="Avila-Pacheco J."/>
            <person name="Jiang X."/>
            <person name="Kearney S.M."/>
            <person name="Perrotta A.R."/>
            <person name="Berdy B."/>
            <person name="Zhao S."/>
            <person name="Lieberman T.D."/>
            <person name="Swanson P.K."/>
            <person name="Smith M."/>
            <person name="Roesemann S."/>
            <person name="Alexander J.E."/>
            <person name="Rich S.A."/>
            <person name="Livny J."/>
            <person name="Vlamakis H."/>
            <person name="Clish C."/>
            <person name="Bullock K."/>
            <person name="Deik A."/>
            <person name="Scott J."/>
            <person name="Pierce K.A."/>
            <person name="Xavier R.J."/>
            <person name="Alm E.J."/>
        </authorList>
    </citation>
    <scope>NUCLEOTIDE SEQUENCE [LARGE SCALE GENOMIC DNA]</scope>
    <source>
        <strain evidence="8 9">BIOML-A2</strain>
    </source>
</reference>
<dbReference type="GO" id="GO:0006260">
    <property type="term" value="P:DNA replication"/>
    <property type="evidence" value="ECO:0007669"/>
    <property type="project" value="UniProtKB-KW"/>
</dbReference>
<accession>A0A6I2R5N9</accession>
<dbReference type="PANTHER" id="PTHR32294:SF0">
    <property type="entry name" value="DNA POLYMERASE III SUBUNIT ALPHA"/>
    <property type="match status" value="1"/>
</dbReference>
<proteinExistence type="predicted"/>
<dbReference type="InterPro" id="IPR040982">
    <property type="entry name" value="DNA_pol3_finger"/>
</dbReference>
<dbReference type="InterPro" id="IPR004013">
    <property type="entry name" value="PHP_dom"/>
</dbReference>
<evidence type="ECO:0000313" key="8">
    <source>
        <dbReference type="EMBL" id="MSB20506.1"/>
    </source>
</evidence>
<comment type="catalytic activity">
    <reaction evidence="6">
        <text>DNA(n) + a 2'-deoxyribonucleoside 5'-triphosphate = DNA(n+1) + diphosphate</text>
        <dbReference type="Rhea" id="RHEA:22508"/>
        <dbReference type="Rhea" id="RHEA-COMP:17339"/>
        <dbReference type="Rhea" id="RHEA-COMP:17340"/>
        <dbReference type="ChEBI" id="CHEBI:33019"/>
        <dbReference type="ChEBI" id="CHEBI:61560"/>
        <dbReference type="ChEBI" id="CHEBI:173112"/>
        <dbReference type="EC" id="2.7.7.7"/>
    </reaction>
</comment>
<dbReference type="Gene3D" id="3.20.20.140">
    <property type="entry name" value="Metal-dependent hydrolases"/>
    <property type="match status" value="1"/>
</dbReference>
<dbReference type="GO" id="GO:0003887">
    <property type="term" value="F:DNA-directed DNA polymerase activity"/>
    <property type="evidence" value="ECO:0007669"/>
    <property type="project" value="UniProtKB-KW"/>
</dbReference>
<comment type="caution">
    <text evidence="8">The sequence shown here is derived from an EMBL/GenBank/DDBJ whole genome shotgun (WGS) entry which is preliminary data.</text>
</comment>
<dbReference type="NCBIfam" id="NF004226">
    <property type="entry name" value="PRK05673.1"/>
    <property type="match status" value="1"/>
</dbReference>
<evidence type="ECO:0000256" key="2">
    <source>
        <dbReference type="ARBA" id="ARBA00022679"/>
    </source>
</evidence>
<name>A0A6I2R5N9_FLAPL</name>
<dbReference type="SUPFAM" id="SSF89550">
    <property type="entry name" value="PHP domain-like"/>
    <property type="match status" value="1"/>
</dbReference>
<evidence type="ECO:0000256" key="4">
    <source>
        <dbReference type="ARBA" id="ARBA00022705"/>
    </source>
</evidence>
<dbReference type="InterPro" id="IPR004805">
    <property type="entry name" value="DnaE2/DnaE/PolC"/>
</dbReference>
<organism evidence="8 9">
    <name type="scientific">Flavonifractor plautii</name>
    <name type="common">Fusobacterium plautii</name>
    <dbReference type="NCBI Taxonomy" id="292800"/>
    <lineage>
        <taxon>Bacteria</taxon>
        <taxon>Bacillati</taxon>
        <taxon>Bacillota</taxon>
        <taxon>Clostridia</taxon>
        <taxon>Eubacteriales</taxon>
        <taxon>Oscillospiraceae</taxon>
        <taxon>Flavonifractor</taxon>
    </lineage>
</organism>
<evidence type="ECO:0000313" key="9">
    <source>
        <dbReference type="Proteomes" id="UP000434475"/>
    </source>
</evidence>
<dbReference type="Pfam" id="PF07733">
    <property type="entry name" value="DNA_pol3_alpha"/>
    <property type="match status" value="1"/>
</dbReference>
<dbReference type="InterPro" id="IPR003141">
    <property type="entry name" value="Pol/His_phosphatase_N"/>
</dbReference>
<evidence type="ECO:0000256" key="3">
    <source>
        <dbReference type="ARBA" id="ARBA00022695"/>
    </source>
</evidence>
<keyword evidence="3 8" id="KW-0548">Nucleotidyltransferase</keyword>
<protein>
    <recommendedName>
        <fullName evidence="1">DNA-directed DNA polymerase</fullName>
        <ecNumber evidence="1">2.7.7.7</ecNumber>
    </recommendedName>
</protein>
<evidence type="ECO:0000256" key="6">
    <source>
        <dbReference type="ARBA" id="ARBA00049244"/>
    </source>
</evidence>
<dbReference type="Proteomes" id="UP000434475">
    <property type="component" value="Unassembled WGS sequence"/>
</dbReference>
<dbReference type="Pfam" id="PF14579">
    <property type="entry name" value="HHH_6"/>
    <property type="match status" value="1"/>
</dbReference>
<evidence type="ECO:0000256" key="1">
    <source>
        <dbReference type="ARBA" id="ARBA00012417"/>
    </source>
</evidence>
<dbReference type="NCBIfam" id="TIGR00594">
    <property type="entry name" value="polc"/>
    <property type="match status" value="1"/>
</dbReference>
<gene>
    <name evidence="8" type="primary">dnaE</name>
    <name evidence="8" type="ORF">GKE97_13395</name>
</gene>
<dbReference type="RefSeq" id="WP_108981681.1">
    <property type="nucleotide sequence ID" value="NZ_JAQLWY010000015.1"/>
</dbReference>
<keyword evidence="4" id="KW-0235">DNA replication</keyword>